<feature type="non-terminal residue" evidence="2">
    <location>
        <position position="1"/>
    </location>
</feature>
<dbReference type="InterPro" id="IPR007110">
    <property type="entry name" value="Ig-like_dom"/>
</dbReference>
<dbReference type="SUPFAM" id="SSF48726">
    <property type="entry name" value="Immunoglobulin"/>
    <property type="match status" value="2"/>
</dbReference>
<accession>A0A430QBA7</accession>
<dbReference type="Gene3D" id="2.60.40.10">
    <property type="entry name" value="Immunoglobulins"/>
    <property type="match status" value="1"/>
</dbReference>
<name>A0A430QBA7_SCHBO</name>
<evidence type="ECO:0000313" key="2">
    <source>
        <dbReference type="EMBL" id="RTG84998.1"/>
    </source>
</evidence>
<protein>
    <recommendedName>
        <fullName evidence="1">Ig-like domain-containing protein</fullName>
    </recommendedName>
</protein>
<sequence>YYWTLNGKEANWIKPYNTMLSKKLIHSNDSYHLHSMDELGLWYFGIQRISNHLIAGLYQCIAINPFGKALSIPLKLEVASKPHFAEYPKNAILPENSSIVLRCSINEDITKPSATLNWLMNGEPIEKYLNGLRKIGRNNDQSILLKSLKSIN</sequence>
<keyword evidence="3" id="KW-1185">Reference proteome</keyword>
<organism evidence="2 3">
    <name type="scientific">Schistosoma bovis</name>
    <name type="common">Blood fluke</name>
    <dbReference type="NCBI Taxonomy" id="6184"/>
    <lineage>
        <taxon>Eukaryota</taxon>
        <taxon>Metazoa</taxon>
        <taxon>Spiralia</taxon>
        <taxon>Lophotrochozoa</taxon>
        <taxon>Platyhelminthes</taxon>
        <taxon>Trematoda</taxon>
        <taxon>Digenea</taxon>
        <taxon>Strigeidida</taxon>
        <taxon>Schistosomatoidea</taxon>
        <taxon>Schistosomatidae</taxon>
        <taxon>Schistosoma</taxon>
    </lineage>
</organism>
<feature type="domain" description="Ig-like" evidence="1">
    <location>
        <begin position="82"/>
        <end position="152"/>
    </location>
</feature>
<dbReference type="PROSITE" id="PS50835">
    <property type="entry name" value="IG_LIKE"/>
    <property type="match status" value="1"/>
</dbReference>
<dbReference type="EMBL" id="QMKO01002058">
    <property type="protein sequence ID" value="RTG84998.1"/>
    <property type="molecule type" value="Genomic_DNA"/>
</dbReference>
<dbReference type="InterPro" id="IPR013783">
    <property type="entry name" value="Ig-like_fold"/>
</dbReference>
<dbReference type="Proteomes" id="UP000290809">
    <property type="component" value="Unassembled WGS sequence"/>
</dbReference>
<gene>
    <name evidence="2" type="ORF">DC041_0001443</name>
</gene>
<proteinExistence type="predicted"/>
<dbReference type="AlphaFoldDB" id="A0A430QBA7"/>
<dbReference type="STRING" id="6184.A0A430QBA7"/>
<reference evidence="2 3" key="1">
    <citation type="journal article" date="2019" name="PLoS Pathog.">
        <title>Genome sequence of the bovine parasite Schistosoma bovis Tanzania.</title>
        <authorList>
            <person name="Oey H."/>
            <person name="Zakrzewski M."/>
            <person name="Gobert G."/>
            <person name="Gravermann K."/>
            <person name="Stoye J."/>
            <person name="Jones M."/>
            <person name="Mcmanus D."/>
            <person name="Krause L."/>
        </authorList>
    </citation>
    <scope>NUCLEOTIDE SEQUENCE [LARGE SCALE GENOMIC DNA]</scope>
    <source>
        <strain evidence="2 3">TAN1997</strain>
    </source>
</reference>
<evidence type="ECO:0000313" key="3">
    <source>
        <dbReference type="Proteomes" id="UP000290809"/>
    </source>
</evidence>
<dbReference type="InterPro" id="IPR036179">
    <property type="entry name" value="Ig-like_dom_sf"/>
</dbReference>
<comment type="caution">
    <text evidence="2">The sequence shown here is derived from an EMBL/GenBank/DDBJ whole genome shotgun (WGS) entry which is preliminary data.</text>
</comment>
<evidence type="ECO:0000259" key="1">
    <source>
        <dbReference type="PROSITE" id="PS50835"/>
    </source>
</evidence>